<sequence length="200" mass="23632">MRSKDYMRKIYRNFSEFISECSSQELEYFIFDSKFTTMFNQRINELINDIRAEGKKSIELSIIFNTEGEIALIDGYIIGRYISNNYDMHMEQYYKETSLNNIVKHVVNGNKKSKKDFLILSYEILYNTLNSIYSDIKFKKDTLQGYINAYDLKHCVGDDCALVVVTILIMEDICKFLRINEEILDESICYIGQKRNSQNR</sequence>
<organism evidence="1 2">
    <name type="scientific">Clostridium aciditolerans</name>
    <dbReference type="NCBI Taxonomy" id="339861"/>
    <lineage>
        <taxon>Bacteria</taxon>
        <taxon>Bacillati</taxon>
        <taxon>Bacillota</taxon>
        <taxon>Clostridia</taxon>
        <taxon>Eubacteriales</taxon>
        <taxon>Clostridiaceae</taxon>
        <taxon>Clostridium</taxon>
    </lineage>
</organism>
<evidence type="ECO:0000313" key="2">
    <source>
        <dbReference type="Proteomes" id="UP000622687"/>
    </source>
</evidence>
<dbReference type="AlphaFoldDB" id="A0A934I3L9"/>
<dbReference type="EMBL" id="JAEEGB010000043">
    <property type="protein sequence ID" value="MBI6875410.1"/>
    <property type="molecule type" value="Genomic_DNA"/>
</dbReference>
<protein>
    <submittedName>
        <fullName evidence="1">Uncharacterized protein</fullName>
    </submittedName>
</protein>
<name>A0A934I3L9_9CLOT</name>
<comment type="caution">
    <text evidence="1">The sequence shown here is derived from an EMBL/GenBank/DDBJ whole genome shotgun (WGS) entry which is preliminary data.</text>
</comment>
<dbReference type="RefSeq" id="WP_211144761.1">
    <property type="nucleotide sequence ID" value="NZ_JAEEGB010000043.1"/>
</dbReference>
<accession>A0A934I3L9</accession>
<reference evidence="1" key="1">
    <citation type="submission" date="2020-12" db="EMBL/GenBank/DDBJ databases">
        <title>Clostridium thailandense sp. nov., a novel acetogenic bacterium isolated from peat land soil in Thailand.</title>
        <authorList>
            <person name="Chaikitkaew S."/>
            <person name="Birkeland N.K."/>
        </authorList>
    </citation>
    <scope>NUCLEOTIDE SEQUENCE</scope>
    <source>
        <strain evidence="1">DSM 17425</strain>
    </source>
</reference>
<dbReference type="Proteomes" id="UP000622687">
    <property type="component" value="Unassembled WGS sequence"/>
</dbReference>
<evidence type="ECO:0000313" key="1">
    <source>
        <dbReference type="EMBL" id="MBI6875410.1"/>
    </source>
</evidence>
<gene>
    <name evidence="1" type="ORF">I6U51_22310</name>
</gene>
<proteinExistence type="predicted"/>
<keyword evidence="2" id="KW-1185">Reference proteome</keyword>